<organism evidence="2 3">
    <name type="scientific">Candidatus Methylospira mobilis</name>
    <dbReference type="NCBI Taxonomy" id="1808979"/>
    <lineage>
        <taxon>Bacteria</taxon>
        <taxon>Pseudomonadati</taxon>
        <taxon>Pseudomonadota</taxon>
        <taxon>Gammaproteobacteria</taxon>
        <taxon>Methylococcales</taxon>
        <taxon>Methylococcaceae</taxon>
        <taxon>Candidatus Methylospira</taxon>
    </lineage>
</organism>
<dbReference type="Proteomes" id="UP000325755">
    <property type="component" value="Chromosome"/>
</dbReference>
<dbReference type="Pfam" id="PF13698">
    <property type="entry name" value="DUF4156"/>
    <property type="match status" value="1"/>
</dbReference>
<gene>
    <name evidence="2" type="ORF">F6R98_17835</name>
</gene>
<dbReference type="KEGG" id="mmob:F6R98_17835"/>
<dbReference type="EMBL" id="CP044205">
    <property type="protein sequence ID" value="QFY44265.1"/>
    <property type="molecule type" value="Genomic_DNA"/>
</dbReference>
<dbReference type="InterPro" id="IPR025294">
    <property type="entry name" value="DUF4156"/>
</dbReference>
<dbReference type="InParanoid" id="A0A5Q0BK48"/>
<protein>
    <submittedName>
        <fullName evidence="2">DUF4156 domain-containing protein</fullName>
    </submittedName>
</protein>
<dbReference type="OrthoDB" id="8565002at2"/>
<evidence type="ECO:0000313" key="3">
    <source>
        <dbReference type="Proteomes" id="UP000325755"/>
    </source>
</evidence>
<accession>A0A5Q0BK48</accession>
<evidence type="ECO:0000313" key="2">
    <source>
        <dbReference type="EMBL" id="QFY44265.1"/>
    </source>
</evidence>
<dbReference type="RefSeq" id="WP_153250233.1">
    <property type="nucleotide sequence ID" value="NZ_CP044205.1"/>
</dbReference>
<dbReference type="FunCoup" id="A0A5Q0BK48">
    <property type="interactions" value="9"/>
</dbReference>
<sequence>MTARRFAVLSIIAAVLPACAAIQATPTGEKVQIITEKPAATCNFLGEAVGSQGNFITGRYTPNENLLIGSRNDLRNKAAALGGNVVQVIETYRDHASLPLRDTHGTTNMLVLGRVYRCD</sequence>
<reference evidence="2 3" key="1">
    <citation type="submission" date="2019-09" db="EMBL/GenBank/DDBJ databases">
        <title>Ecophysiology of the spiral-shaped methanotroph Methylospira mobilis as revealed by the complete genome sequence.</title>
        <authorList>
            <person name="Oshkin I.Y."/>
            <person name="Dedysh S.N."/>
            <person name="Miroshnikov K."/>
            <person name="Danilova O.V."/>
            <person name="Hakobyan A."/>
            <person name="Liesack W."/>
        </authorList>
    </citation>
    <scope>NUCLEOTIDE SEQUENCE [LARGE SCALE GENOMIC DNA]</scope>
    <source>
        <strain evidence="2 3">Shm1</strain>
    </source>
</reference>
<feature type="signal peptide" evidence="1">
    <location>
        <begin position="1"/>
        <end position="20"/>
    </location>
</feature>
<keyword evidence="3" id="KW-1185">Reference proteome</keyword>
<dbReference type="AlphaFoldDB" id="A0A5Q0BK48"/>
<evidence type="ECO:0000256" key="1">
    <source>
        <dbReference type="SAM" id="SignalP"/>
    </source>
</evidence>
<proteinExistence type="predicted"/>
<feature type="chain" id="PRO_5024947616" evidence="1">
    <location>
        <begin position="21"/>
        <end position="119"/>
    </location>
</feature>
<name>A0A5Q0BK48_9GAMM</name>
<keyword evidence="1" id="KW-0732">Signal</keyword>